<evidence type="ECO:0000256" key="1">
    <source>
        <dbReference type="SAM" id="MobiDB-lite"/>
    </source>
</evidence>
<reference evidence="2 3" key="1">
    <citation type="journal article" date="2019" name="Nat. Plants">
        <title>Stout camphor tree genome fills gaps in understanding of flowering plant genome evolution.</title>
        <authorList>
            <person name="Chaw S.M."/>
            <person name="Liu Y.C."/>
            <person name="Wu Y.W."/>
            <person name="Wang H.Y."/>
            <person name="Lin C.I."/>
            <person name="Wu C.S."/>
            <person name="Ke H.M."/>
            <person name="Chang L.Y."/>
            <person name="Hsu C.Y."/>
            <person name="Yang H.T."/>
            <person name="Sudianto E."/>
            <person name="Hsu M.H."/>
            <person name="Wu K.P."/>
            <person name="Wang L.N."/>
            <person name="Leebens-Mack J.H."/>
            <person name="Tsai I.J."/>
        </authorList>
    </citation>
    <scope>NUCLEOTIDE SEQUENCE [LARGE SCALE GENOMIC DNA]</scope>
    <source>
        <strain evidence="3">cv. Chaw 1501</strain>
        <tissue evidence="2">Young leaves</tissue>
    </source>
</reference>
<feature type="compositionally biased region" description="Low complexity" evidence="1">
    <location>
        <begin position="76"/>
        <end position="86"/>
    </location>
</feature>
<comment type="caution">
    <text evidence="2">The sequence shown here is derived from an EMBL/GenBank/DDBJ whole genome shotgun (WGS) entry which is preliminary data.</text>
</comment>
<evidence type="ECO:0000313" key="3">
    <source>
        <dbReference type="Proteomes" id="UP000283530"/>
    </source>
</evidence>
<proteinExistence type="predicted"/>
<name>A0A3S3N8J1_9MAGN</name>
<organism evidence="2 3">
    <name type="scientific">Cinnamomum micranthum f. kanehirae</name>
    <dbReference type="NCBI Taxonomy" id="337451"/>
    <lineage>
        <taxon>Eukaryota</taxon>
        <taxon>Viridiplantae</taxon>
        <taxon>Streptophyta</taxon>
        <taxon>Embryophyta</taxon>
        <taxon>Tracheophyta</taxon>
        <taxon>Spermatophyta</taxon>
        <taxon>Magnoliopsida</taxon>
        <taxon>Magnoliidae</taxon>
        <taxon>Laurales</taxon>
        <taxon>Lauraceae</taxon>
        <taxon>Cinnamomum</taxon>
    </lineage>
</organism>
<feature type="compositionally biased region" description="Polar residues" evidence="1">
    <location>
        <begin position="17"/>
        <end position="29"/>
    </location>
</feature>
<protein>
    <submittedName>
        <fullName evidence="2">Uncharacterized protein</fullName>
    </submittedName>
</protein>
<feature type="compositionally biased region" description="Basic and acidic residues" evidence="1">
    <location>
        <begin position="112"/>
        <end position="134"/>
    </location>
</feature>
<gene>
    <name evidence="2" type="ORF">CKAN_01939700</name>
</gene>
<keyword evidence="3" id="KW-1185">Reference proteome</keyword>
<dbReference type="Proteomes" id="UP000283530">
    <property type="component" value="Unassembled WGS sequence"/>
</dbReference>
<sequence length="134" mass="14696">MVNFERNTEDETHQSKIENPQNSPVNTNPDPMVRIQTRQEIENPLNSPGNTDLNLERNTEGETDQPNTTNPPSPPQQTTTTQQTTTGVEHVINVHGEGSPSKTSPPETEGPGDEKSGKGAEEDGKEEDQKLIIL</sequence>
<dbReference type="AlphaFoldDB" id="A0A3S3N8J1"/>
<dbReference type="EMBL" id="QPKB01000008">
    <property type="protein sequence ID" value="RWR90306.1"/>
    <property type="molecule type" value="Genomic_DNA"/>
</dbReference>
<accession>A0A3S3N8J1</accession>
<feature type="region of interest" description="Disordered" evidence="1">
    <location>
        <begin position="1"/>
        <end position="134"/>
    </location>
</feature>
<feature type="compositionally biased region" description="Basic and acidic residues" evidence="1">
    <location>
        <begin position="1"/>
        <end position="16"/>
    </location>
</feature>
<evidence type="ECO:0000313" key="2">
    <source>
        <dbReference type="EMBL" id="RWR90306.1"/>
    </source>
</evidence>
<feature type="compositionally biased region" description="Polar residues" evidence="1">
    <location>
        <begin position="44"/>
        <end position="53"/>
    </location>
</feature>